<keyword evidence="11" id="KW-1185">Reference proteome</keyword>
<dbReference type="Proteomes" id="UP000310189">
    <property type="component" value="Unassembled WGS sequence"/>
</dbReference>
<feature type="compositionally biased region" description="Basic and acidic residues" evidence="7">
    <location>
        <begin position="445"/>
        <end position="454"/>
    </location>
</feature>
<dbReference type="GO" id="GO:0005737">
    <property type="term" value="C:cytoplasm"/>
    <property type="evidence" value="ECO:0007669"/>
    <property type="project" value="UniProtKB-SubCell"/>
</dbReference>
<protein>
    <recommendedName>
        <fullName evidence="12">RWD domain-containing protein</fullName>
    </recommendedName>
</protein>
<evidence type="ECO:0000256" key="3">
    <source>
        <dbReference type="ARBA" id="ARBA00022490"/>
    </source>
</evidence>
<organism evidence="10 11">
    <name type="scientific">Wallemia hederae</name>
    <dbReference type="NCBI Taxonomy" id="1540922"/>
    <lineage>
        <taxon>Eukaryota</taxon>
        <taxon>Fungi</taxon>
        <taxon>Dikarya</taxon>
        <taxon>Basidiomycota</taxon>
        <taxon>Wallemiomycotina</taxon>
        <taxon>Wallemiomycetes</taxon>
        <taxon>Wallemiales</taxon>
        <taxon>Wallemiaceae</taxon>
        <taxon>Wallemia</taxon>
    </lineage>
</organism>
<dbReference type="EMBL" id="SPNW01000060">
    <property type="protein sequence ID" value="TIA87254.1"/>
    <property type="molecule type" value="Genomic_DNA"/>
</dbReference>
<dbReference type="Gene3D" id="3.30.230.30">
    <property type="entry name" value="Impact, N-terminal domain"/>
    <property type="match status" value="1"/>
</dbReference>
<comment type="subcellular location">
    <subcellularLocation>
        <location evidence="1">Cytoplasm</location>
    </subcellularLocation>
</comment>
<evidence type="ECO:0000313" key="10">
    <source>
        <dbReference type="EMBL" id="TIA87254.1"/>
    </source>
</evidence>
<evidence type="ECO:0008006" key="12">
    <source>
        <dbReference type="Google" id="ProtNLM"/>
    </source>
</evidence>
<dbReference type="SMART" id="SM00591">
    <property type="entry name" value="RWD"/>
    <property type="match status" value="1"/>
</dbReference>
<dbReference type="InterPro" id="IPR029006">
    <property type="entry name" value="ADF-H/Gelsolin-like_dom_sf"/>
</dbReference>
<evidence type="ECO:0000256" key="6">
    <source>
        <dbReference type="ARBA" id="ARBA00023016"/>
    </source>
</evidence>
<keyword evidence="4" id="KW-0678">Repressor</keyword>
<dbReference type="Gene3D" id="3.10.110.10">
    <property type="entry name" value="Ubiquitin Conjugating Enzyme"/>
    <property type="match status" value="1"/>
</dbReference>
<keyword evidence="6" id="KW-0346">Stress response</keyword>
<keyword evidence="5" id="KW-0810">Translation regulation</keyword>
<evidence type="ECO:0000256" key="1">
    <source>
        <dbReference type="ARBA" id="ARBA00004496"/>
    </source>
</evidence>
<dbReference type="InterPro" id="IPR036956">
    <property type="entry name" value="Impact_N_sf"/>
</dbReference>
<dbReference type="SMART" id="SM00102">
    <property type="entry name" value="ADF"/>
    <property type="match status" value="1"/>
</dbReference>
<evidence type="ECO:0000256" key="4">
    <source>
        <dbReference type="ARBA" id="ARBA00022491"/>
    </source>
</evidence>
<accession>A0A4T0FIS3</accession>
<feature type="domain" description="RWD" evidence="8">
    <location>
        <begin position="129"/>
        <end position="245"/>
    </location>
</feature>
<sequence>MTTSKTIDIPVDVREELRKFRFSRLKGISVLILCLEVQERLEDISLEELAEELPENAPRYVVISYPLKHPDGRIAVPLALINWKPTTSSPEMNTLHASGLSIFQQVAEVSRMQELITTLYETERETLATELEALLAIYGDDALSEFHDKDNDEGMIRVTVGVNLLEPHDEISISILISLPPTYPHAAPPQMQLLSKYIGSHGVDSALFGEILRSFVSELAGAQWVQDEPAIYNGIEDAREKCTRWYEDLSTRVVVGELQREEERENRLATNPQLIAQEKQLEEEAILAASMEHQLDGLPEGLEIITTPSVTYTKSTFAGHCVRISSPSQVPLILNHLQSDRKIARATHPVINAWRCKTDDGVQHQDNDDDGESAAGNRIAHLLSILLVAHPLRDVLVVVTRWYGGVHLGADRFKYINQVAREALELAGVLNDGDDDGAVGVGGKKAKDISRKKK</sequence>
<reference evidence="10 11" key="1">
    <citation type="submission" date="2019-03" db="EMBL/GenBank/DDBJ databases">
        <title>Sequencing 23 genomes of Wallemia ichthyophaga.</title>
        <authorList>
            <person name="Gostincar C."/>
        </authorList>
    </citation>
    <scope>NUCLEOTIDE SEQUENCE [LARGE SCALE GENOMIC DNA]</scope>
    <source>
        <strain evidence="10 11">EXF-5753</strain>
    </source>
</reference>
<evidence type="ECO:0000313" key="11">
    <source>
        <dbReference type="Proteomes" id="UP000310189"/>
    </source>
</evidence>
<dbReference type="SUPFAM" id="SSF54211">
    <property type="entry name" value="Ribosomal protein S5 domain 2-like"/>
    <property type="match status" value="1"/>
</dbReference>
<dbReference type="PROSITE" id="PS50908">
    <property type="entry name" value="RWD"/>
    <property type="match status" value="1"/>
</dbReference>
<evidence type="ECO:0000256" key="2">
    <source>
        <dbReference type="ARBA" id="ARBA00007665"/>
    </source>
</evidence>
<feature type="region of interest" description="Disordered" evidence="7">
    <location>
        <begin position="435"/>
        <end position="454"/>
    </location>
</feature>
<dbReference type="Gene3D" id="3.40.20.10">
    <property type="entry name" value="Severin"/>
    <property type="match status" value="1"/>
</dbReference>
<dbReference type="InterPro" id="IPR006575">
    <property type="entry name" value="RWD_dom"/>
</dbReference>
<comment type="similarity">
    <text evidence="2">Belongs to the IMPACT family.</text>
</comment>
<dbReference type="PROSITE" id="PS51263">
    <property type="entry name" value="ADF_H"/>
    <property type="match status" value="1"/>
</dbReference>
<dbReference type="Pfam" id="PF01205">
    <property type="entry name" value="Impact_N"/>
    <property type="match status" value="1"/>
</dbReference>
<dbReference type="OrthoDB" id="69641at2759"/>
<name>A0A4T0FIS3_9BASI</name>
<evidence type="ECO:0000259" key="8">
    <source>
        <dbReference type="PROSITE" id="PS50908"/>
    </source>
</evidence>
<dbReference type="SUPFAM" id="SSF55753">
    <property type="entry name" value="Actin depolymerizing proteins"/>
    <property type="match status" value="1"/>
</dbReference>
<dbReference type="GO" id="GO:0140469">
    <property type="term" value="P:GCN2-mediated signaling"/>
    <property type="evidence" value="ECO:0007669"/>
    <property type="project" value="TreeGrafter"/>
</dbReference>
<dbReference type="InterPro" id="IPR020568">
    <property type="entry name" value="Ribosomal_Su5_D2-typ_SF"/>
</dbReference>
<dbReference type="InterPro" id="IPR023582">
    <property type="entry name" value="Impact"/>
</dbReference>
<feature type="domain" description="ADF-H" evidence="9">
    <location>
        <begin position="1"/>
        <end position="132"/>
    </location>
</feature>
<dbReference type="PANTHER" id="PTHR16301:SF24">
    <property type="entry name" value="RWD DOMAIN-CONTAINING PROTEIN"/>
    <property type="match status" value="1"/>
</dbReference>
<keyword evidence="3" id="KW-0963">Cytoplasm</keyword>
<evidence type="ECO:0000256" key="7">
    <source>
        <dbReference type="SAM" id="MobiDB-lite"/>
    </source>
</evidence>
<dbReference type="SUPFAM" id="SSF54495">
    <property type="entry name" value="UBC-like"/>
    <property type="match status" value="1"/>
</dbReference>
<dbReference type="InterPro" id="IPR016135">
    <property type="entry name" value="UBQ-conjugating_enzyme/RWD"/>
</dbReference>
<proteinExistence type="inferred from homology"/>
<dbReference type="Pfam" id="PF00241">
    <property type="entry name" value="Cofilin_ADF"/>
    <property type="match status" value="1"/>
</dbReference>
<dbReference type="PANTHER" id="PTHR16301">
    <property type="entry name" value="IMPACT-RELATED"/>
    <property type="match status" value="1"/>
</dbReference>
<gene>
    <name evidence="10" type="ORF">E3P99_03289</name>
</gene>
<dbReference type="GO" id="GO:0003779">
    <property type="term" value="F:actin binding"/>
    <property type="evidence" value="ECO:0007669"/>
    <property type="project" value="InterPro"/>
</dbReference>
<evidence type="ECO:0000256" key="5">
    <source>
        <dbReference type="ARBA" id="ARBA00022845"/>
    </source>
</evidence>
<dbReference type="InterPro" id="IPR002108">
    <property type="entry name" value="ADF-H"/>
</dbReference>
<dbReference type="AlphaFoldDB" id="A0A4T0FIS3"/>
<dbReference type="GO" id="GO:0006446">
    <property type="term" value="P:regulation of translational initiation"/>
    <property type="evidence" value="ECO:0007669"/>
    <property type="project" value="TreeGrafter"/>
</dbReference>
<evidence type="ECO:0000259" key="9">
    <source>
        <dbReference type="PROSITE" id="PS51263"/>
    </source>
</evidence>
<comment type="caution">
    <text evidence="10">The sequence shown here is derived from an EMBL/GenBank/DDBJ whole genome shotgun (WGS) entry which is preliminary data.</text>
</comment>
<dbReference type="InterPro" id="IPR001498">
    <property type="entry name" value="Impact_N"/>
</dbReference>